<dbReference type="Pfam" id="PF14497">
    <property type="entry name" value="GST_C_3"/>
    <property type="match status" value="1"/>
</dbReference>
<dbReference type="Gene3D" id="3.40.30.10">
    <property type="entry name" value="Glutaredoxin"/>
    <property type="match status" value="1"/>
</dbReference>
<dbReference type="InterPro" id="IPR003082">
    <property type="entry name" value="GST_pi"/>
</dbReference>
<proteinExistence type="evidence at transcript level"/>
<dbReference type="SUPFAM" id="SSF52833">
    <property type="entry name" value="Thioredoxin-like"/>
    <property type="match status" value="1"/>
</dbReference>
<dbReference type="InterPro" id="IPR010987">
    <property type="entry name" value="Glutathione-S-Trfase_C-like"/>
</dbReference>
<dbReference type="InterPro" id="IPR050213">
    <property type="entry name" value="GST_superfamily"/>
</dbReference>
<dbReference type="PANTHER" id="PTHR11571">
    <property type="entry name" value="GLUTATHIONE S-TRANSFERASE"/>
    <property type="match status" value="1"/>
</dbReference>
<evidence type="ECO:0000256" key="1">
    <source>
        <dbReference type="ARBA" id="ARBA00007297"/>
    </source>
</evidence>
<dbReference type="PRINTS" id="PR01268">
    <property type="entry name" value="GSTRNSFRASEP"/>
</dbReference>
<evidence type="ECO:0000259" key="7">
    <source>
        <dbReference type="PROSITE" id="PS50405"/>
    </source>
</evidence>
<dbReference type="EMBL" id="EU816597">
    <property type="protein sequence ID" value="ACJ03598.1"/>
    <property type="molecule type" value="mRNA"/>
</dbReference>
<dbReference type="SFLD" id="SFLDS00019">
    <property type="entry name" value="Glutathione_Transferase_(cytos"/>
    <property type="match status" value="1"/>
</dbReference>
<dbReference type="PROSITE" id="PS50404">
    <property type="entry name" value="GST_NTER"/>
    <property type="match status" value="1"/>
</dbReference>
<dbReference type="InterPro" id="IPR036249">
    <property type="entry name" value="Thioredoxin-like_sf"/>
</dbReference>
<dbReference type="CDD" id="cd03076">
    <property type="entry name" value="GST_N_Pi"/>
    <property type="match status" value="1"/>
</dbReference>
<dbReference type="GO" id="GO:0005829">
    <property type="term" value="C:cytosol"/>
    <property type="evidence" value="ECO:0007669"/>
    <property type="project" value="TreeGrafter"/>
</dbReference>
<keyword evidence="4 8" id="KW-0808">Transferase</keyword>
<evidence type="ECO:0000256" key="3">
    <source>
        <dbReference type="ARBA" id="ARBA00012452"/>
    </source>
</evidence>
<dbReference type="FunFam" id="1.20.1050.10:FF:000020">
    <property type="entry name" value="Glutathione S-transferase P 1"/>
    <property type="match status" value="1"/>
</dbReference>
<accession>D3TJN9</accession>
<feature type="domain" description="GST N-terminal" evidence="6">
    <location>
        <begin position="2"/>
        <end position="77"/>
    </location>
</feature>
<dbReference type="InterPro" id="IPR040079">
    <property type="entry name" value="Glutathione_S-Trfase"/>
</dbReference>
<dbReference type="PANTHER" id="PTHR11571:SF141">
    <property type="entry name" value="GLUTATHIONE S-TRANSFERASE"/>
    <property type="match status" value="1"/>
</dbReference>
<dbReference type="InterPro" id="IPR004045">
    <property type="entry name" value="Glutathione_S-Trfase_N"/>
</dbReference>
<sequence>MTGYKLLYFTVRGRGEAIRLLLAENGIEFEEASPTPWPEYKPKMPFGQVPCFYDGDFQLVQSNAILRYLARKHDLYGSSLQSQAKIDMLNDGVEDVRNTYVKLIYQNYEAGKEEYIKNLPNALQPFENLLTASDAGVTGASVDGKRSFVDYNLFDLLDIRCVLAPNCLSEFPPLKAFYDKIASDPKISAYRQTEGFKTRSINGNGKQ</sequence>
<dbReference type="Pfam" id="PF02798">
    <property type="entry name" value="GST_N"/>
    <property type="match status" value="1"/>
</dbReference>
<dbReference type="SFLD" id="SFLDG00363">
    <property type="entry name" value="AMPS_(cytGST):_Alpha-__Mu-__Pi"/>
    <property type="match status" value="1"/>
</dbReference>
<evidence type="ECO:0000256" key="4">
    <source>
        <dbReference type="ARBA" id="ARBA00022679"/>
    </source>
</evidence>
<reference evidence="8" key="1">
    <citation type="submission" date="2008-06" db="EMBL/GenBank/DDBJ databases">
        <title>Molecular characterization of pi-class gst glutathione S-transferase.</title>
        <authorList>
            <person name="He S."/>
            <person name="Liang X.F."/>
            <person name="Huang Y."/>
        </authorList>
    </citation>
    <scope>NUCLEOTIDE SEQUENCE</scope>
</reference>
<feature type="domain" description="GST C-terminal" evidence="7">
    <location>
        <begin position="79"/>
        <end position="200"/>
    </location>
</feature>
<dbReference type="SUPFAM" id="SSF47616">
    <property type="entry name" value="GST C-terminal domain-like"/>
    <property type="match status" value="1"/>
</dbReference>
<dbReference type="Gene3D" id="1.20.1050.10">
    <property type="match status" value="1"/>
</dbReference>
<dbReference type="AlphaFoldDB" id="D3TJN9"/>
<dbReference type="InterPro" id="IPR004046">
    <property type="entry name" value="GST_C"/>
</dbReference>
<dbReference type="GO" id="GO:0006749">
    <property type="term" value="P:glutathione metabolic process"/>
    <property type="evidence" value="ECO:0007669"/>
    <property type="project" value="TreeGrafter"/>
</dbReference>
<dbReference type="PROSITE" id="PS50405">
    <property type="entry name" value="GST_CTER"/>
    <property type="match status" value="1"/>
</dbReference>
<dbReference type="InterPro" id="IPR036282">
    <property type="entry name" value="Glutathione-S-Trfase_C_sf"/>
</dbReference>
<comment type="subunit">
    <text evidence="2">Homodimer.</text>
</comment>
<evidence type="ECO:0000259" key="6">
    <source>
        <dbReference type="PROSITE" id="PS50404"/>
    </source>
</evidence>
<dbReference type="GO" id="GO:0004364">
    <property type="term" value="F:glutathione transferase activity"/>
    <property type="evidence" value="ECO:0007669"/>
    <property type="project" value="UniProtKB-EC"/>
</dbReference>
<name>D3TJN9_9CAEN</name>
<evidence type="ECO:0000256" key="2">
    <source>
        <dbReference type="ARBA" id="ARBA00011738"/>
    </source>
</evidence>
<dbReference type="EC" id="2.5.1.18" evidence="3"/>
<protein>
    <recommendedName>
        <fullName evidence="3">glutathione transferase</fullName>
        <ecNumber evidence="3">2.5.1.18</ecNumber>
    </recommendedName>
    <alternativeName>
        <fullName evidence="5">GST class-pi</fullName>
    </alternativeName>
</protein>
<evidence type="ECO:0000256" key="5">
    <source>
        <dbReference type="ARBA" id="ARBA00032759"/>
    </source>
</evidence>
<evidence type="ECO:0000313" key="8">
    <source>
        <dbReference type="EMBL" id="ACJ03598.1"/>
    </source>
</evidence>
<organism evidence="8">
    <name type="scientific">Cipangopaludina cathayensis</name>
    <dbReference type="NCBI Taxonomy" id="570432"/>
    <lineage>
        <taxon>Eukaryota</taxon>
        <taxon>Metazoa</taxon>
        <taxon>Spiralia</taxon>
        <taxon>Lophotrochozoa</taxon>
        <taxon>Mollusca</taxon>
        <taxon>Gastropoda</taxon>
        <taxon>Caenogastropoda</taxon>
        <taxon>Architaenioglossa</taxon>
        <taxon>Viviparoidea</taxon>
        <taxon>Viviparidae</taxon>
        <taxon>Cipangopaludina</taxon>
    </lineage>
</organism>
<dbReference type="SFLD" id="SFLDG01205">
    <property type="entry name" value="AMPS.1"/>
    <property type="match status" value="1"/>
</dbReference>
<comment type="similarity">
    <text evidence="1">Belongs to the GST superfamily. Pi family.</text>
</comment>